<protein>
    <submittedName>
        <fullName evidence="3">Uncharacterized protein</fullName>
    </submittedName>
</protein>
<dbReference type="AlphaFoldDB" id="A0A432WNI4"/>
<dbReference type="Pfam" id="PF13432">
    <property type="entry name" value="TPR_16"/>
    <property type="match status" value="2"/>
</dbReference>
<dbReference type="PROSITE" id="PS50005">
    <property type="entry name" value="TPR"/>
    <property type="match status" value="3"/>
</dbReference>
<feature type="signal peptide" evidence="2">
    <location>
        <begin position="1"/>
        <end position="26"/>
    </location>
</feature>
<reference evidence="3 4" key="1">
    <citation type="journal article" date="2011" name="Front. Microbiol.">
        <title>Genomic signatures of strain selection and enhancement in Bacillus atrophaeus var. globigii, a historical biowarfare simulant.</title>
        <authorList>
            <person name="Gibbons H.S."/>
            <person name="Broomall S.M."/>
            <person name="McNew L.A."/>
            <person name="Daligault H."/>
            <person name="Chapman C."/>
            <person name="Bruce D."/>
            <person name="Karavis M."/>
            <person name="Krepps M."/>
            <person name="McGregor P.A."/>
            <person name="Hong C."/>
            <person name="Park K.H."/>
            <person name="Akmal A."/>
            <person name="Feldman A."/>
            <person name="Lin J.S."/>
            <person name="Chang W.E."/>
            <person name="Higgs B.W."/>
            <person name="Demirev P."/>
            <person name="Lindquist J."/>
            <person name="Liem A."/>
            <person name="Fochler E."/>
            <person name="Read T.D."/>
            <person name="Tapia R."/>
            <person name="Johnson S."/>
            <person name="Bishop-Lilly K.A."/>
            <person name="Detter C."/>
            <person name="Han C."/>
            <person name="Sozhamannan S."/>
            <person name="Rosenzweig C.N."/>
            <person name="Skowronski E.W."/>
        </authorList>
    </citation>
    <scope>NUCLEOTIDE SEQUENCE [LARGE SCALE GENOMIC DNA]</scope>
    <source>
        <strain evidence="3 4">GYP-17</strain>
    </source>
</reference>
<sequence length="437" mass="50002">MKTRITMILCAAVVAMGLTLSAPVTAQDVGFTIPSQEEVQRQRDNRRSQALGDRVARRVMDAFEQYEEDNVRGAIETLRGATVRTDYDRAYVARFLGAMYAALEDDPRAPSLAIENLRAAIEPDVLGWNDQRASLQLLGNLYLTQDDYRRALEYFERYLKFVGEWEPDVLIRMASAHMELRNYNMVVNFAEKALQHMDRPNRNPYLLMIAAHYESNNVRGAIDALERGITALPEEKQWWGQLGMFYMLDENYDRALATMRIAYDAGYLERENDFRALVQLFSNNGIPFHAAEVMMRHIDRGQISGTPQNFSSAARAYHASREFRRAADAYRKAIEASDDTSANQDFYRRIGDALLLAERYREAAPAFQEAIRLLPSGEDAGRLYMSLAEAYFYSNQYRQAYDAANRATRWSSTRRNAENWAAYIKDTAERRGQSVGG</sequence>
<evidence type="ECO:0000313" key="4">
    <source>
        <dbReference type="Proteomes" id="UP000288405"/>
    </source>
</evidence>
<keyword evidence="2" id="KW-0732">Signal</keyword>
<dbReference type="SMART" id="SM00028">
    <property type="entry name" value="TPR"/>
    <property type="match status" value="6"/>
</dbReference>
<dbReference type="RefSeq" id="WP_126776480.1">
    <property type="nucleotide sequence ID" value="NZ_PIPM01000003.1"/>
</dbReference>
<keyword evidence="4" id="KW-1185">Reference proteome</keyword>
<feature type="repeat" description="TPR" evidence="1">
    <location>
        <begin position="344"/>
        <end position="377"/>
    </location>
</feature>
<organism evidence="3 4">
    <name type="scientific">Aliidiomarina sanyensis</name>
    <dbReference type="NCBI Taxonomy" id="1249555"/>
    <lineage>
        <taxon>Bacteria</taxon>
        <taxon>Pseudomonadati</taxon>
        <taxon>Pseudomonadota</taxon>
        <taxon>Gammaproteobacteria</taxon>
        <taxon>Alteromonadales</taxon>
        <taxon>Idiomarinaceae</taxon>
        <taxon>Aliidiomarina</taxon>
    </lineage>
</organism>
<dbReference type="PANTHER" id="PTHR12558">
    <property type="entry name" value="CELL DIVISION CYCLE 16,23,27"/>
    <property type="match status" value="1"/>
</dbReference>
<dbReference type="PANTHER" id="PTHR12558:SF47">
    <property type="entry name" value="LIPOPOLYSACCHARIDE ASSEMBLY PROTEIN B"/>
    <property type="match status" value="1"/>
</dbReference>
<dbReference type="Pfam" id="PF13176">
    <property type="entry name" value="TPR_7"/>
    <property type="match status" value="1"/>
</dbReference>
<dbReference type="EMBL" id="PIPM01000003">
    <property type="protein sequence ID" value="RUO35362.1"/>
    <property type="molecule type" value="Genomic_DNA"/>
</dbReference>
<dbReference type="InterPro" id="IPR019734">
    <property type="entry name" value="TPR_rpt"/>
</dbReference>
<comment type="caution">
    <text evidence="3">The sequence shown here is derived from an EMBL/GenBank/DDBJ whole genome shotgun (WGS) entry which is preliminary data.</text>
</comment>
<dbReference type="InterPro" id="IPR011990">
    <property type="entry name" value="TPR-like_helical_dom_sf"/>
</dbReference>
<keyword evidence="1" id="KW-0802">TPR repeat</keyword>
<accession>A0A432WNI4</accession>
<evidence type="ECO:0000256" key="2">
    <source>
        <dbReference type="SAM" id="SignalP"/>
    </source>
</evidence>
<dbReference type="Gene3D" id="1.25.40.10">
    <property type="entry name" value="Tetratricopeptide repeat domain"/>
    <property type="match status" value="3"/>
</dbReference>
<evidence type="ECO:0000313" key="3">
    <source>
        <dbReference type="EMBL" id="RUO35362.1"/>
    </source>
</evidence>
<feature type="repeat" description="TPR" evidence="1">
    <location>
        <begin position="307"/>
        <end position="340"/>
    </location>
</feature>
<gene>
    <name evidence="3" type="ORF">CWE11_04940</name>
</gene>
<dbReference type="SUPFAM" id="SSF48452">
    <property type="entry name" value="TPR-like"/>
    <property type="match status" value="3"/>
</dbReference>
<feature type="chain" id="PRO_5019318427" evidence="2">
    <location>
        <begin position="27"/>
        <end position="437"/>
    </location>
</feature>
<proteinExistence type="predicted"/>
<evidence type="ECO:0000256" key="1">
    <source>
        <dbReference type="PROSITE-ProRule" id="PRU00339"/>
    </source>
</evidence>
<name>A0A432WNI4_9GAMM</name>
<dbReference type="Proteomes" id="UP000288405">
    <property type="component" value="Unassembled WGS sequence"/>
</dbReference>
<dbReference type="OrthoDB" id="5592888at2"/>
<feature type="repeat" description="TPR" evidence="1">
    <location>
        <begin position="132"/>
        <end position="165"/>
    </location>
</feature>